<evidence type="ECO:0000313" key="2">
    <source>
        <dbReference type="EMBL" id="MEA5479172.1"/>
    </source>
</evidence>
<sequence length="58" mass="6672">MLTKRLFSNYCKNKAIALSPPINPIAYSINTKQRSPLNTHKPDRLNLKSNNDRLANLY</sequence>
<organism evidence="2 3">
    <name type="scientific">Pseudanabaena galeata UHCC 0370</name>
    <dbReference type="NCBI Taxonomy" id="3110310"/>
    <lineage>
        <taxon>Bacteria</taxon>
        <taxon>Bacillati</taxon>
        <taxon>Cyanobacteriota</taxon>
        <taxon>Cyanophyceae</taxon>
        <taxon>Pseudanabaenales</taxon>
        <taxon>Pseudanabaenaceae</taxon>
        <taxon>Pseudanabaena</taxon>
    </lineage>
</organism>
<dbReference type="Proteomes" id="UP001301388">
    <property type="component" value="Unassembled WGS sequence"/>
</dbReference>
<gene>
    <name evidence="2" type="ORF">VB774_16240</name>
</gene>
<feature type="region of interest" description="Disordered" evidence="1">
    <location>
        <begin position="33"/>
        <end position="58"/>
    </location>
</feature>
<dbReference type="EMBL" id="JAYGIE010000084">
    <property type="protein sequence ID" value="MEA5479172.1"/>
    <property type="molecule type" value="Genomic_DNA"/>
</dbReference>
<comment type="caution">
    <text evidence="2">The sequence shown here is derived from an EMBL/GenBank/DDBJ whole genome shotgun (WGS) entry which is preliminary data.</text>
</comment>
<evidence type="ECO:0000256" key="1">
    <source>
        <dbReference type="SAM" id="MobiDB-lite"/>
    </source>
</evidence>
<proteinExistence type="predicted"/>
<dbReference type="RefSeq" id="WP_323262478.1">
    <property type="nucleotide sequence ID" value="NZ_JAYGIE010000084.1"/>
</dbReference>
<name>A0ABU5TM51_9CYAN</name>
<protein>
    <submittedName>
        <fullName evidence="2">Uncharacterized protein</fullName>
    </submittedName>
</protein>
<feature type="compositionally biased region" description="Polar residues" evidence="1">
    <location>
        <begin position="47"/>
        <end position="58"/>
    </location>
</feature>
<evidence type="ECO:0000313" key="3">
    <source>
        <dbReference type="Proteomes" id="UP001301388"/>
    </source>
</evidence>
<reference evidence="2 3" key="1">
    <citation type="submission" date="2023-12" db="EMBL/GenBank/DDBJ databases">
        <title>Baltic Sea Cyanobacteria.</title>
        <authorList>
            <person name="Delbaje E."/>
            <person name="Fewer D.P."/>
            <person name="Shishido T.K."/>
        </authorList>
    </citation>
    <scope>NUCLEOTIDE SEQUENCE [LARGE SCALE GENOMIC DNA]</scope>
    <source>
        <strain evidence="2 3">UHCC 0370</strain>
    </source>
</reference>
<keyword evidence="3" id="KW-1185">Reference proteome</keyword>
<accession>A0ABU5TM51</accession>